<dbReference type="Pfam" id="PF00884">
    <property type="entry name" value="Sulfatase"/>
    <property type="match status" value="1"/>
</dbReference>
<dbReference type="PANTHER" id="PTHR42693">
    <property type="entry name" value="ARYLSULFATASE FAMILY MEMBER"/>
    <property type="match status" value="1"/>
</dbReference>
<protein>
    <submittedName>
        <fullName evidence="8">Arylsulfatase</fullName>
        <ecNumber evidence="8">3.1.6.-</ecNumber>
    </submittedName>
</protein>
<name>E4MQL5_CAPOC</name>
<feature type="domain" description="Sulfatase N-terminal" evidence="7">
    <location>
        <begin position="33"/>
        <end position="386"/>
    </location>
</feature>
<dbReference type="eggNOG" id="COG3119">
    <property type="taxonomic scope" value="Bacteria"/>
</dbReference>
<dbReference type="HOGENOM" id="CLU_006332_10_4_10"/>
<keyword evidence="3" id="KW-0479">Metal-binding</keyword>
<sequence>MKSFIFAKTLNEMRTLFLLASTLLFLTVEAQRPNIVVFIVDDMGWEDTSLPFWSERVPNNDIYHTPNMKRLASRGVQFTQGYAASICSPSRVSLLTGSNAARHRVTNWTLHYNTPTDVEDAVLTPPDWNVNGISPIPNVSHAYYAKTLPQLLKEAGYYTICIGKAHFGATQTLGANPLNLGFEKNIAGHAGGGPASYSGLTNFGNRTDGQPSSAFAIPDLEKYWGKDISVTEALTLEALETLDNRPKDCPFFLYLSHYAVHIPIEEDKRFSAKYQHLNPIEARYASMIEAMDKSLGDVLDYLKAHQLENDTFILFLSDNGGLSTVGRGGKPNTHNYPLQAGKGSAYEGGVRIPMIASWQGQLPTNKCTEQPVIIEDVFPTLLEVAKIRDYKVPQKVDGKSFLTTLKGKRVGEEHRCFYWHCPNNWYTVEGYGYGASSAIRQDDWKLVYMHKTGEKQLFNIKEDISEAHNLIKQYPCKAKQLTKKMRHYLKEVKAQMPMNKETGKIVPLP</sequence>
<proteinExistence type="inferred from homology"/>
<comment type="similarity">
    <text evidence="2">Belongs to the sulfatase family.</text>
</comment>
<dbReference type="InterPro" id="IPR050738">
    <property type="entry name" value="Sulfatase"/>
</dbReference>
<dbReference type="InterPro" id="IPR017850">
    <property type="entry name" value="Alkaline_phosphatase_core_sf"/>
</dbReference>
<organism evidence="8 9">
    <name type="scientific">Capnocytophaga ochracea F0287</name>
    <dbReference type="NCBI Taxonomy" id="873517"/>
    <lineage>
        <taxon>Bacteria</taxon>
        <taxon>Pseudomonadati</taxon>
        <taxon>Bacteroidota</taxon>
        <taxon>Flavobacteriia</taxon>
        <taxon>Flavobacteriales</taxon>
        <taxon>Flavobacteriaceae</taxon>
        <taxon>Capnocytophaga</taxon>
    </lineage>
</organism>
<evidence type="ECO:0000313" key="8">
    <source>
        <dbReference type="EMBL" id="EFS97999.1"/>
    </source>
</evidence>
<dbReference type="SUPFAM" id="SSF53649">
    <property type="entry name" value="Alkaline phosphatase-like"/>
    <property type="match status" value="1"/>
</dbReference>
<reference evidence="8 9" key="1">
    <citation type="submission" date="2010-10" db="EMBL/GenBank/DDBJ databases">
        <authorList>
            <person name="Muzny D."/>
            <person name="Qin X."/>
            <person name="Deng J."/>
            <person name="Jiang H."/>
            <person name="Liu Y."/>
            <person name="Qu J."/>
            <person name="Song X.-Z."/>
            <person name="Zhang L."/>
            <person name="Thornton R."/>
            <person name="Coyle M."/>
            <person name="Francisco L."/>
            <person name="Jackson L."/>
            <person name="Javaid M."/>
            <person name="Korchina V."/>
            <person name="Kovar C."/>
            <person name="Mata R."/>
            <person name="Mathew T."/>
            <person name="Ngo R."/>
            <person name="Nguyen L."/>
            <person name="Nguyen N."/>
            <person name="Okwuonu G."/>
            <person name="Ongeri F."/>
            <person name="Pham C."/>
            <person name="Simmons D."/>
            <person name="Wilczek-Boney K."/>
            <person name="Hale W."/>
            <person name="Jakkamsetti A."/>
            <person name="Pham P."/>
            <person name="Ruth R."/>
            <person name="San Lucas F."/>
            <person name="Warren J."/>
            <person name="Zhang J."/>
            <person name="Zhao Z."/>
            <person name="Zhou C."/>
            <person name="Zhu D."/>
            <person name="Lee S."/>
            <person name="Bess C."/>
            <person name="Blankenburg K."/>
            <person name="Forbes L."/>
            <person name="Fu Q."/>
            <person name="Gubbala S."/>
            <person name="Hirani K."/>
            <person name="Jayaseelan J.C."/>
            <person name="Lara F."/>
            <person name="Munidasa M."/>
            <person name="Palculict T."/>
            <person name="Patil S."/>
            <person name="Pu L.-L."/>
            <person name="Saada N."/>
            <person name="Tang L."/>
            <person name="Weissenberger G."/>
            <person name="Zhu Y."/>
            <person name="Hemphill L."/>
            <person name="Shang Y."/>
            <person name="Youmans B."/>
            <person name="Ayvaz T."/>
            <person name="Ross M."/>
            <person name="Santibanez J."/>
            <person name="Aqrawi P."/>
            <person name="Gross S."/>
            <person name="Joshi V."/>
            <person name="Fowler G."/>
            <person name="Nazareth L."/>
            <person name="Reid J."/>
            <person name="Worley K."/>
            <person name="Petrosino J."/>
            <person name="Highlander S."/>
            <person name="Gibbs R."/>
        </authorList>
    </citation>
    <scope>NUCLEOTIDE SEQUENCE [LARGE SCALE GENOMIC DNA]</scope>
    <source>
        <strain evidence="8 9">F0287</strain>
    </source>
</reference>
<keyword evidence="4" id="KW-0732">Signal</keyword>
<evidence type="ECO:0000256" key="1">
    <source>
        <dbReference type="ARBA" id="ARBA00001913"/>
    </source>
</evidence>
<dbReference type="GO" id="GO:0004065">
    <property type="term" value="F:arylsulfatase activity"/>
    <property type="evidence" value="ECO:0007669"/>
    <property type="project" value="TreeGrafter"/>
</dbReference>
<comment type="caution">
    <text evidence="8">The sequence shown here is derived from an EMBL/GenBank/DDBJ whole genome shotgun (WGS) entry which is preliminary data.</text>
</comment>
<evidence type="ECO:0000313" key="9">
    <source>
        <dbReference type="Proteomes" id="UP000005391"/>
    </source>
</evidence>
<evidence type="ECO:0000256" key="3">
    <source>
        <dbReference type="ARBA" id="ARBA00022723"/>
    </source>
</evidence>
<evidence type="ECO:0000256" key="2">
    <source>
        <dbReference type="ARBA" id="ARBA00008779"/>
    </source>
</evidence>
<dbReference type="GO" id="GO:0046872">
    <property type="term" value="F:metal ion binding"/>
    <property type="evidence" value="ECO:0007669"/>
    <property type="project" value="UniProtKB-KW"/>
</dbReference>
<evidence type="ECO:0000259" key="7">
    <source>
        <dbReference type="Pfam" id="PF00884"/>
    </source>
</evidence>
<evidence type="ECO:0000256" key="6">
    <source>
        <dbReference type="ARBA" id="ARBA00022837"/>
    </source>
</evidence>
<dbReference type="CDD" id="cd16144">
    <property type="entry name" value="ARS_like"/>
    <property type="match status" value="1"/>
</dbReference>
<accession>E4MQL5</accession>
<dbReference type="EMBL" id="AEOH01000019">
    <property type="protein sequence ID" value="EFS97999.1"/>
    <property type="molecule type" value="Genomic_DNA"/>
</dbReference>
<evidence type="ECO:0000256" key="4">
    <source>
        <dbReference type="ARBA" id="ARBA00022729"/>
    </source>
</evidence>
<dbReference type="PANTHER" id="PTHR42693:SF42">
    <property type="entry name" value="ARYLSULFATASE G"/>
    <property type="match status" value="1"/>
</dbReference>
<dbReference type="Proteomes" id="UP000005391">
    <property type="component" value="Unassembled WGS sequence"/>
</dbReference>
<keyword evidence="5 8" id="KW-0378">Hydrolase</keyword>
<gene>
    <name evidence="8" type="ORF">HMPREF1977_0675</name>
</gene>
<dbReference type="PROSITE" id="PS00523">
    <property type="entry name" value="SULFATASE_1"/>
    <property type="match status" value="1"/>
</dbReference>
<dbReference type="Gene3D" id="3.30.1120.10">
    <property type="match status" value="1"/>
</dbReference>
<dbReference type="EC" id="3.1.6.-" evidence="8"/>
<comment type="cofactor">
    <cofactor evidence="1">
        <name>Ca(2+)</name>
        <dbReference type="ChEBI" id="CHEBI:29108"/>
    </cofactor>
</comment>
<dbReference type="InterPro" id="IPR000917">
    <property type="entry name" value="Sulfatase_N"/>
</dbReference>
<dbReference type="InterPro" id="IPR024607">
    <property type="entry name" value="Sulfatase_CS"/>
</dbReference>
<dbReference type="Gene3D" id="3.40.720.10">
    <property type="entry name" value="Alkaline Phosphatase, subunit A"/>
    <property type="match status" value="1"/>
</dbReference>
<keyword evidence="6" id="KW-0106">Calcium</keyword>
<dbReference type="AlphaFoldDB" id="E4MQL5"/>
<evidence type="ECO:0000256" key="5">
    <source>
        <dbReference type="ARBA" id="ARBA00022801"/>
    </source>
</evidence>